<comment type="subcellular location">
    <subcellularLocation>
        <location evidence="1">Cytoplasm</location>
    </subcellularLocation>
</comment>
<dbReference type="FunFam" id="1.10.10.10:FF:000018">
    <property type="entry name" value="DNA-binding response regulator ResD"/>
    <property type="match status" value="1"/>
</dbReference>
<name>A0A329M3T3_9BACL</name>
<protein>
    <submittedName>
        <fullName evidence="11">DNA-binding response regulator</fullName>
    </submittedName>
</protein>
<keyword evidence="6" id="KW-0804">Transcription</keyword>
<evidence type="ECO:0000256" key="7">
    <source>
        <dbReference type="PROSITE-ProRule" id="PRU00169"/>
    </source>
</evidence>
<evidence type="ECO:0000259" key="9">
    <source>
        <dbReference type="PROSITE" id="PS50110"/>
    </source>
</evidence>
<dbReference type="Pfam" id="PF00072">
    <property type="entry name" value="Response_reg"/>
    <property type="match status" value="1"/>
</dbReference>
<feature type="modified residue" description="4-aspartylphosphate" evidence="7">
    <location>
        <position position="52"/>
    </location>
</feature>
<dbReference type="GO" id="GO:0032993">
    <property type="term" value="C:protein-DNA complex"/>
    <property type="evidence" value="ECO:0007669"/>
    <property type="project" value="TreeGrafter"/>
</dbReference>
<feature type="DNA-binding region" description="OmpR/PhoB-type" evidence="8">
    <location>
        <begin position="126"/>
        <end position="220"/>
    </location>
</feature>
<evidence type="ECO:0000313" key="11">
    <source>
        <dbReference type="EMBL" id="RAV14845.1"/>
    </source>
</evidence>
<dbReference type="OrthoDB" id="9790442at2"/>
<dbReference type="FunFam" id="3.40.50.2300:FF:000001">
    <property type="entry name" value="DNA-binding response regulator PhoB"/>
    <property type="match status" value="1"/>
</dbReference>
<evidence type="ECO:0000256" key="1">
    <source>
        <dbReference type="ARBA" id="ARBA00004496"/>
    </source>
</evidence>
<dbReference type="EMBL" id="QMFB01000025">
    <property type="protein sequence ID" value="RAV14845.1"/>
    <property type="molecule type" value="Genomic_DNA"/>
</dbReference>
<reference evidence="11 12" key="1">
    <citation type="journal article" date="2009" name="Int. J. Syst. Evol. Microbiol.">
        <title>Paenibacillus contaminans sp. nov., isolated from a contaminated laboratory plate.</title>
        <authorList>
            <person name="Chou J.H."/>
            <person name="Lee J.H."/>
            <person name="Lin M.C."/>
            <person name="Chang P.S."/>
            <person name="Arun A.B."/>
            <person name="Young C.C."/>
            <person name="Chen W.M."/>
        </authorList>
    </citation>
    <scope>NUCLEOTIDE SEQUENCE [LARGE SCALE GENOMIC DNA]</scope>
    <source>
        <strain evidence="11 12">CKOBP-6</strain>
    </source>
</reference>
<evidence type="ECO:0000256" key="2">
    <source>
        <dbReference type="ARBA" id="ARBA00022553"/>
    </source>
</evidence>
<sequence>MTRILVIEDDSDIQELIKEFLSAQAYEIDTAGDGLEGIQRFRKEKYDLVLLDVMLPNMDGYHVCQMIRKQAPDVPILMLTALDDEKDQLKGFELGIDDYITKPFSFNILIKRVEAVLRRTQPSVPSEIIRFKEVTVDKAGFTVSVNERKIELTAKEFEILHYLLANKGRAVTREALLNQAWGYDYYGDARIVDTHIKNLRKKLGIPYIKTATGIGYKFDE</sequence>
<evidence type="ECO:0000256" key="8">
    <source>
        <dbReference type="PROSITE-ProRule" id="PRU01091"/>
    </source>
</evidence>
<dbReference type="SUPFAM" id="SSF46894">
    <property type="entry name" value="C-terminal effector domain of the bipartite response regulators"/>
    <property type="match status" value="1"/>
</dbReference>
<dbReference type="InterPro" id="IPR001789">
    <property type="entry name" value="Sig_transdc_resp-reg_receiver"/>
</dbReference>
<dbReference type="RefSeq" id="WP_113034891.1">
    <property type="nucleotide sequence ID" value="NZ_QMFB01000025.1"/>
</dbReference>
<evidence type="ECO:0000256" key="3">
    <source>
        <dbReference type="ARBA" id="ARBA00023012"/>
    </source>
</evidence>
<keyword evidence="4" id="KW-0805">Transcription regulation</keyword>
<dbReference type="InterPro" id="IPR001867">
    <property type="entry name" value="OmpR/PhoB-type_DNA-bd"/>
</dbReference>
<dbReference type="Proteomes" id="UP000250369">
    <property type="component" value="Unassembled WGS sequence"/>
</dbReference>
<evidence type="ECO:0000256" key="6">
    <source>
        <dbReference type="ARBA" id="ARBA00023163"/>
    </source>
</evidence>
<keyword evidence="12" id="KW-1185">Reference proteome</keyword>
<dbReference type="PANTHER" id="PTHR48111:SF32">
    <property type="entry name" value="STAGE 0 SPORULATION PROTEIN A HOMOLOG"/>
    <property type="match status" value="1"/>
</dbReference>
<keyword evidence="5 8" id="KW-0238">DNA-binding</keyword>
<dbReference type="PROSITE" id="PS51755">
    <property type="entry name" value="OMPR_PHOB"/>
    <property type="match status" value="1"/>
</dbReference>
<dbReference type="Pfam" id="PF00486">
    <property type="entry name" value="Trans_reg_C"/>
    <property type="match status" value="1"/>
</dbReference>
<dbReference type="InterPro" id="IPR039420">
    <property type="entry name" value="WalR-like"/>
</dbReference>
<keyword evidence="3" id="KW-0902">Two-component regulatory system</keyword>
<dbReference type="GO" id="GO:0000156">
    <property type="term" value="F:phosphorelay response regulator activity"/>
    <property type="evidence" value="ECO:0007669"/>
    <property type="project" value="TreeGrafter"/>
</dbReference>
<feature type="domain" description="OmpR/PhoB-type" evidence="10">
    <location>
        <begin position="126"/>
        <end position="220"/>
    </location>
</feature>
<evidence type="ECO:0000256" key="5">
    <source>
        <dbReference type="ARBA" id="ARBA00023125"/>
    </source>
</evidence>
<feature type="domain" description="Response regulatory" evidence="9">
    <location>
        <begin position="3"/>
        <end position="117"/>
    </location>
</feature>
<dbReference type="InterPro" id="IPR016032">
    <property type="entry name" value="Sig_transdc_resp-reg_C-effctor"/>
</dbReference>
<dbReference type="PANTHER" id="PTHR48111">
    <property type="entry name" value="REGULATOR OF RPOS"/>
    <property type="match status" value="1"/>
</dbReference>
<dbReference type="SMART" id="SM00862">
    <property type="entry name" value="Trans_reg_C"/>
    <property type="match status" value="1"/>
</dbReference>
<dbReference type="CDD" id="cd17574">
    <property type="entry name" value="REC_OmpR"/>
    <property type="match status" value="1"/>
</dbReference>
<dbReference type="SMART" id="SM00448">
    <property type="entry name" value="REC"/>
    <property type="match status" value="1"/>
</dbReference>
<dbReference type="GO" id="GO:0005829">
    <property type="term" value="C:cytosol"/>
    <property type="evidence" value="ECO:0007669"/>
    <property type="project" value="TreeGrafter"/>
</dbReference>
<gene>
    <name evidence="11" type="ORF">DQG23_30915</name>
</gene>
<organism evidence="11 12">
    <name type="scientific">Paenibacillus contaminans</name>
    <dbReference type="NCBI Taxonomy" id="450362"/>
    <lineage>
        <taxon>Bacteria</taxon>
        <taxon>Bacillati</taxon>
        <taxon>Bacillota</taxon>
        <taxon>Bacilli</taxon>
        <taxon>Bacillales</taxon>
        <taxon>Paenibacillaceae</taxon>
        <taxon>Paenibacillus</taxon>
    </lineage>
</organism>
<dbReference type="AlphaFoldDB" id="A0A329M3T3"/>
<evidence type="ECO:0000256" key="4">
    <source>
        <dbReference type="ARBA" id="ARBA00023015"/>
    </source>
</evidence>
<dbReference type="PROSITE" id="PS50110">
    <property type="entry name" value="RESPONSE_REGULATORY"/>
    <property type="match status" value="1"/>
</dbReference>
<dbReference type="GO" id="GO:0000976">
    <property type="term" value="F:transcription cis-regulatory region binding"/>
    <property type="evidence" value="ECO:0007669"/>
    <property type="project" value="TreeGrafter"/>
</dbReference>
<dbReference type="InterPro" id="IPR036388">
    <property type="entry name" value="WH-like_DNA-bd_sf"/>
</dbReference>
<accession>A0A329M3T3</accession>
<proteinExistence type="predicted"/>
<dbReference type="Gene3D" id="3.40.50.2300">
    <property type="match status" value="1"/>
</dbReference>
<keyword evidence="2 7" id="KW-0597">Phosphoprotein</keyword>
<dbReference type="SUPFAM" id="SSF52172">
    <property type="entry name" value="CheY-like"/>
    <property type="match status" value="1"/>
</dbReference>
<dbReference type="InterPro" id="IPR011006">
    <property type="entry name" value="CheY-like_superfamily"/>
</dbReference>
<dbReference type="Gene3D" id="1.10.10.10">
    <property type="entry name" value="Winged helix-like DNA-binding domain superfamily/Winged helix DNA-binding domain"/>
    <property type="match status" value="1"/>
</dbReference>
<dbReference type="CDD" id="cd00383">
    <property type="entry name" value="trans_reg_C"/>
    <property type="match status" value="1"/>
</dbReference>
<comment type="caution">
    <text evidence="11">The sequence shown here is derived from an EMBL/GenBank/DDBJ whole genome shotgun (WGS) entry which is preliminary data.</text>
</comment>
<evidence type="ECO:0000259" key="10">
    <source>
        <dbReference type="PROSITE" id="PS51755"/>
    </source>
</evidence>
<evidence type="ECO:0000313" key="12">
    <source>
        <dbReference type="Proteomes" id="UP000250369"/>
    </source>
</evidence>
<dbReference type="GO" id="GO:0006355">
    <property type="term" value="P:regulation of DNA-templated transcription"/>
    <property type="evidence" value="ECO:0007669"/>
    <property type="project" value="InterPro"/>
</dbReference>